<feature type="domain" description="Putative zinc ribbon" evidence="1">
    <location>
        <begin position="9"/>
        <end position="91"/>
    </location>
</feature>
<evidence type="ECO:0000259" key="1">
    <source>
        <dbReference type="Pfam" id="PF12674"/>
    </source>
</evidence>
<evidence type="ECO:0000313" key="3">
    <source>
        <dbReference type="Proteomes" id="UP001595987"/>
    </source>
</evidence>
<name>A0ABV9JCI3_9LACT</name>
<dbReference type="Proteomes" id="UP001595987">
    <property type="component" value="Unassembled WGS sequence"/>
</dbReference>
<evidence type="ECO:0000313" key="2">
    <source>
        <dbReference type="EMBL" id="MFC4652379.1"/>
    </source>
</evidence>
<organism evidence="2 3">
    <name type="scientific">Lactococcus nasutitermitis</name>
    <dbReference type="NCBI Taxonomy" id="1652957"/>
    <lineage>
        <taxon>Bacteria</taxon>
        <taxon>Bacillati</taxon>
        <taxon>Bacillota</taxon>
        <taxon>Bacilli</taxon>
        <taxon>Lactobacillales</taxon>
        <taxon>Streptococcaceae</taxon>
        <taxon>Lactococcus</taxon>
    </lineage>
</organism>
<sequence length="92" mass="10670">MAEKIKQAICQSCGMPIADNSYKGTEADGTFSADYCIYCYNQGRFMQSDISFEEMLEKGRKGLDATPMPKIQKWLFKKLYPIQLKSLKRWKK</sequence>
<dbReference type="InterPro" id="IPR025868">
    <property type="entry name" value="Zn_ribbon_dom_put"/>
</dbReference>
<dbReference type="EMBL" id="JBHSGD010000005">
    <property type="protein sequence ID" value="MFC4652379.1"/>
    <property type="molecule type" value="Genomic_DNA"/>
</dbReference>
<accession>A0ABV9JCI3</accession>
<dbReference type="Pfam" id="PF12674">
    <property type="entry name" value="Zn_ribbon_2"/>
    <property type="match status" value="1"/>
</dbReference>
<reference evidence="3" key="1">
    <citation type="journal article" date="2019" name="Int. J. Syst. Evol. Microbiol.">
        <title>The Global Catalogue of Microorganisms (GCM) 10K type strain sequencing project: providing services to taxonomists for standard genome sequencing and annotation.</title>
        <authorList>
            <consortium name="The Broad Institute Genomics Platform"/>
            <consortium name="The Broad Institute Genome Sequencing Center for Infectious Disease"/>
            <person name="Wu L."/>
            <person name="Ma J."/>
        </authorList>
    </citation>
    <scope>NUCLEOTIDE SEQUENCE [LARGE SCALE GENOMIC DNA]</scope>
    <source>
        <strain evidence="3">CCUG 63287</strain>
    </source>
</reference>
<keyword evidence="3" id="KW-1185">Reference proteome</keyword>
<gene>
    <name evidence="2" type="ORF">ACFO26_05595</name>
</gene>
<protein>
    <submittedName>
        <fullName evidence="2">Zinc ribbon domain-containing protein</fullName>
    </submittedName>
</protein>
<comment type="caution">
    <text evidence="2">The sequence shown here is derived from an EMBL/GenBank/DDBJ whole genome shotgun (WGS) entry which is preliminary data.</text>
</comment>
<proteinExistence type="predicted"/>
<dbReference type="RefSeq" id="WP_213534937.1">
    <property type="nucleotide sequence ID" value="NZ_BOVQ01000004.1"/>
</dbReference>